<dbReference type="Proteomes" id="UP000294933">
    <property type="component" value="Unassembled WGS sequence"/>
</dbReference>
<gene>
    <name evidence="1" type="ORF">BD410DRAFT_816325</name>
</gene>
<proteinExistence type="predicted"/>
<evidence type="ECO:0000313" key="2">
    <source>
        <dbReference type="Proteomes" id="UP000294933"/>
    </source>
</evidence>
<organism evidence="1 2">
    <name type="scientific">Rickenella mellea</name>
    <dbReference type="NCBI Taxonomy" id="50990"/>
    <lineage>
        <taxon>Eukaryota</taxon>
        <taxon>Fungi</taxon>
        <taxon>Dikarya</taxon>
        <taxon>Basidiomycota</taxon>
        <taxon>Agaricomycotina</taxon>
        <taxon>Agaricomycetes</taxon>
        <taxon>Hymenochaetales</taxon>
        <taxon>Rickenellaceae</taxon>
        <taxon>Rickenella</taxon>
    </lineage>
</organism>
<dbReference type="EMBL" id="ML170214">
    <property type="protein sequence ID" value="TDL17896.1"/>
    <property type="molecule type" value="Genomic_DNA"/>
</dbReference>
<accession>A0A4Y7PS83</accession>
<dbReference type="STRING" id="50990.A0A4Y7PS83"/>
<dbReference type="VEuPathDB" id="FungiDB:BD410DRAFT_816325"/>
<evidence type="ECO:0000313" key="1">
    <source>
        <dbReference type="EMBL" id="TDL17896.1"/>
    </source>
</evidence>
<sequence length="144" mass="16622">MHREMIRATPTWRKGPARHDCVFVETDPTLPGIRGLDVVRVLAFLSFKFMGIFYPCALVRWFCRVGDAPDEDTGMWMVEPGVDIHDTPEVSIIHVDSIMRAAHLEPVYGSDFVPTSLQYYHSLDVFKCFYVNKFADHHSFEIAW</sequence>
<dbReference type="OrthoDB" id="3187773at2759"/>
<dbReference type="AlphaFoldDB" id="A0A4Y7PS83"/>
<protein>
    <submittedName>
        <fullName evidence="1">Uncharacterized protein</fullName>
    </submittedName>
</protein>
<name>A0A4Y7PS83_9AGAM</name>
<reference evidence="1 2" key="1">
    <citation type="submission" date="2018-06" db="EMBL/GenBank/DDBJ databases">
        <title>A transcriptomic atlas of mushroom development highlights an independent origin of complex multicellularity.</title>
        <authorList>
            <consortium name="DOE Joint Genome Institute"/>
            <person name="Krizsan K."/>
            <person name="Almasi E."/>
            <person name="Merenyi Z."/>
            <person name="Sahu N."/>
            <person name="Viragh M."/>
            <person name="Koszo T."/>
            <person name="Mondo S."/>
            <person name="Kiss B."/>
            <person name="Balint B."/>
            <person name="Kues U."/>
            <person name="Barry K."/>
            <person name="Hegedus J.C."/>
            <person name="Henrissat B."/>
            <person name="Johnson J."/>
            <person name="Lipzen A."/>
            <person name="Ohm R."/>
            <person name="Nagy I."/>
            <person name="Pangilinan J."/>
            <person name="Yan J."/>
            <person name="Xiong Y."/>
            <person name="Grigoriev I.V."/>
            <person name="Hibbett D.S."/>
            <person name="Nagy L.G."/>
        </authorList>
    </citation>
    <scope>NUCLEOTIDE SEQUENCE [LARGE SCALE GENOMIC DNA]</scope>
    <source>
        <strain evidence="1 2">SZMC22713</strain>
    </source>
</reference>
<keyword evidence="2" id="KW-1185">Reference proteome</keyword>